<dbReference type="Gene3D" id="3.40.50.300">
    <property type="entry name" value="P-loop containing nucleotide triphosphate hydrolases"/>
    <property type="match status" value="1"/>
</dbReference>
<comment type="caution">
    <text evidence="2">The sequence shown here is derived from an EMBL/GenBank/DDBJ whole genome shotgun (WGS) entry which is preliminary data.</text>
</comment>
<dbReference type="SUPFAM" id="SSF52540">
    <property type="entry name" value="P-loop containing nucleoside triphosphate hydrolases"/>
    <property type="match status" value="1"/>
</dbReference>
<dbReference type="RefSeq" id="WP_188741034.1">
    <property type="nucleotide sequence ID" value="NZ_BMII01000052.1"/>
</dbReference>
<evidence type="ECO:0000313" key="3">
    <source>
        <dbReference type="Proteomes" id="UP000617555"/>
    </source>
</evidence>
<organism evidence="2 3">
    <name type="scientific">Shewanella inventionis</name>
    <dbReference type="NCBI Taxonomy" id="1738770"/>
    <lineage>
        <taxon>Bacteria</taxon>
        <taxon>Pseudomonadati</taxon>
        <taxon>Pseudomonadota</taxon>
        <taxon>Gammaproteobacteria</taxon>
        <taxon>Alteromonadales</taxon>
        <taxon>Shewanellaceae</taxon>
        <taxon>Shewanella</taxon>
    </lineage>
</organism>
<dbReference type="InterPro" id="IPR003593">
    <property type="entry name" value="AAA+_ATPase"/>
</dbReference>
<name>A0ABQ1JSS1_9GAMM</name>
<dbReference type="Proteomes" id="UP000617555">
    <property type="component" value="Unassembled WGS sequence"/>
</dbReference>
<reference evidence="3" key="1">
    <citation type="journal article" date="2019" name="Int. J. Syst. Evol. Microbiol.">
        <title>The Global Catalogue of Microorganisms (GCM) 10K type strain sequencing project: providing services to taxonomists for standard genome sequencing and annotation.</title>
        <authorList>
            <consortium name="The Broad Institute Genomics Platform"/>
            <consortium name="The Broad Institute Genome Sequencing Center for Infectious Disease"/>
            <person name="Wu L."/>
            <person name="Ma J."/>
        </authorList>
    </citation>
    <scope>NUCLEOTIDE SEQUENCE [LARGE SCALE GENOMIC DNA]</scope>
    <source>
        <strain evidence="3">CGMCC 1.15339</strain>
    </source>
</reference>
<dbReference type="InterPro" id="IPR027417">
    <property type="entry name" value="P-loop_NTPase"/>
</dbReference>
<dbReference type="SMART" id="SM00382">
    <property type="entry name" value="AAA"/>
    <property type="match status" value="1"/>
</dbReference>
<proteinExistence type="predicted"/>
<dbReference type="InterPro" id="IPR049945">
    <property type="entry name" value="AAA_22"/>
</dbReference>
<evidence type="ECO:0000259" key="1">
    <source>
        <dbReference type="SMART" id="SM00382"/>
    </source>
</evidence>
<keyword evidence="3" id="KW-1185">Reference proteome</keyword>
<accession>A0ABQ1JSS1</accession>
<feature type="domain" description="AAA+ ATPase" evidence="1">
    <location>
        <begin position="129"/>
        <end position="345"/>
    </location>
</feature>
<protein>
    <submittedName>
        <fullName evidence="2">Transposase</fullName>
    </submittedName>
</protein>
<evidence type="ECO:0000313" key="2">
    <source>
        <dbReference type="EMBL" id="GGB75495.1"/>
    </source>
</evidence>
<dbReference type="EMBL" id="BMII01000052">
    <property type="protein sequence ID" value="GGB75495.1"/>
    <property type="molecule type" value="Genomic_DNA"/>
</dbReference>
<dbReference type="Pfam" id="PF13401">
    <property type="entry name" value="AAA_22"/>
    <property type="match status" value="1"/>
</dbReference>
<gene>
    <name evidence="2" type="ORF">GCM10011607_39760</name>
</gene>
<sequence>MSNKNRITIAQAQYRESHVSTHQDNPLILAIPERLDGKHFRAKLTNIVVAADHTQMSDDERLAELPMLRQTRVINIQHFELYNEIYDLLSQGYVDRNPTRTDVIAWGYDVADSNISLEQIERPSISQTTADAIFLTGMSGTGKSTLVNRILSQCFPQVIEHNNDFDDVQVVYLSVDMPHNANRSALISSIIRELDRVLSASKFGQCDYSSSIRNSTGKYINIDRMVDILRTILLRHHVGILVIDEFQNLQVASQRYRDEMLQLFDELSNTLSIPNVKIGTPDTIQIFDKKGRHKRRVGATFELSRINNERDWTAMMNAIIGYQPINKPMVLSDKICDLLMALTAGVHSILMSLWEACLAEAIRSGSESITESLIKKTFNKRFPLLKIVTRNINQGKSGRHSDLLTVQQYLDAGNEDFGIKFLNKLVQKSLTPEAAQQVSADVDVLITEHSFNDEQLSKLQKIKEHLHKNIESIRLPKTLEHGE</sequence>